<dbReference type="SUPFAM" id="SSF82199">
    <property type="entry name" value="SET domain"/>
    <property type="match status" value="1"/>
</dbReference>
<evidence type="ECO:0000259" key="8">
    <source>
        <dbReference type="PROSITE" id="PS50157"/>
    </source>
</evidence>
<keyword evidence="3" id="KW-0862">Zinc</keyword>
<evidence type="ECO:0000256" key="4">
    <source>
        <dbReference type="ARBA" id="ARBA00023015"/>
    </source>
</evidence>
<feature type="region of interest" description="Disordered" evidence="7">
    <location>
        <begin position="1"/>
        <end position="36"/>
    </location>
</feature>
<keyword evidence="2 6" id="KW-0863">Zinc-finger</keyword>
<evidence type="ECO:0000256" key="3">
    <source>
        <dbReference type="ARBA" id="ARBA00022833"/>
    </source>
</evidence>
<feature type="compositionally biased region" description="Polar residues" evidence="7">
    <location>
        <begin position="387"/>
        <end position="399"/>
    </location>
</feature>
<dbReference type="InterPro" id="IPR050331">
    <property type="entry name" value="Zinc_finger"/>
</dbReference>
<feature type="domain" description="C2H2-type" evidence="8">
    <location>
        <begin position="314"/>
        <end position="343"/>
    </location>
</feature>
<dbReference type="GO" id="GO:0008270">
    <property type="term" value="F:zinc ion binding"/>
    <property type="evidence" value="ECO:0007669"/>
    <property type="project" value="UniProtKB-KW"/>
</dbReference>
<keyword evidence="4" id="KW-0805">Transcription regulation</keyword>
<dbReference type="InterPro" id="IPR001214">
    <property type="entry name" value="SET_dom"/>
</dbReference>
<evidence type="ECO:0000256" key="1">
    <source>
        <dbReference type="ARBA" id="ARBA00022723"/>
    </source>
</evidence>
<feature type="compositionally biased region" description="Basic residues" evidence="7">
    <location>
        <begin position="331"/>
        <end position="340"/>
    </location>
</feature>
<dbReference type="PROSITE" id="PS50280">
    <property type="entry name" value="SET"/>
    <property type="match status" value="1"/>
</dbReference>
<dbReference type="InterPro" id="IPR013087">
    <property type="entry name" value="Znf_C2H2_type"/>
</dbReference>
<dbReference type="InterPro" id="IPR046341">
    <property type="entry name" value="SET_dom_sf"/>
</dbReference>
<dbReference type="GO" id="GO:0008757">
    <property type="term" value="F:S-adenosylmethionine-dependent methyltransferase activity"/>
    <property type="evidence" value="ECO:0007669"/>
    <property type="project" value="UniProtKB-ARBA"/>
</dbReference>
<dbReference type="SMART" id="SM00355">
    <property type="entry name" value="ZnF_C2H2"/>
    <property type="match status" value="3"/>
</dbReference>
<protein>
    <recommendedName>
        <fullName evidence="12">PR domain zinc finger protein 12</fullName>
    </recommendedName>
</protein>
<keyword evidence="1" id="KW-0479">Metal-binding</keyword>
<organism evidence="10 11">
    <name type="scientific">Rhipicephalus sanguineus</name>
    <name type="common">Brown dog tick</name>
    <name type="synonym">Ixodes sanguineus</name>
    <dbReference type="NCBI Taxonomy" id="34632"/>
    <lineage>
        <taxon>Eukaryota</taxon>
        <taxon>Metazoa</taxon>
        <taxon>Ecdysozoa</taxon>
        <taxon>Arthropoda</taxon>
        <taxon>Chelicerata</taxon>
        <taxon>Arachnida</taxon>
        <taxon>Acari</taxon>
        <taxon>Parasitiformes</taxon>
        <taxon>Ixodida</taxon>
        <taxon>Ixodoidea</taxon>
        <taxon>Ixodidae</taxon>
        <taxon>Rhipicephalinae</taxon>
        <taxon>Rhipicephalus</taxon>
        <taxon>Rhipicephalus</taxon>
    </lineage>
</organism>
<evidence type="ECO:0000256" key="6">
    <source>
        <dbReference type="PROSITE-ProRule" id="PRU00042"/>
    </source>
</evidence>
<dbReference type="Pfam" id="PF21549">
    <property type="entry name" value="PRDM2_PR"/>
    <property type="match status" value="1"/>
</dbReference>
<evidence type="ECO:0000256" key="7">
    <source>
        <dbReference type="SAM" id="MobiDB-lite"/>
    </source>
</evidence>
<keyword evidence="5" id="KW-0804">Transcription</keyword>
<dbReference type="Proteomes" id="UP000821837">
    <property type="component" value="Chromosome 1"/>
</dbReference>
<feature type="compositionally biased region" description="Basic and acidic residues" evidence="7">
    <location>
        <begin position="349"/>
        <end position="361"/>
    </location>
</feature>
<dbReference type="AlphaFoldDB" id="A0A9D4QG17"/>
<dbReference type="FunFam" id="3.30.160.60:FF:000501">
    <property type="entry name" value="PR domain zinc finger protein 12"/>
    <property type="match status" value="1"/>
</dbReference>
<name>A0A9D4QG17_RHISA</name>
<dbReference type="Gene3D" id="3.30.160.60">
    <property type="entry name" value="Classic Zinc Finger"/>
    <property type="match status" value="3"/>
</dbReference>
<sequence length="399" mass="43150">MHPDRGFPAQGKEGSFAVTGRRLSRPRRPVCPTPAASSCLPEEQGELLKALLYGRWISWGGKRPPPAVEATILSTVPPGVIAGTPRQLRLGVSSVPGCQVGVFASDHIPKDTQMGPYPGAPKPAMALCRDPSLVWEAIDSVSARVRFLVDGADTVVPSWMTYVQCARHEQEQNLDMLLLPEGSLYYRVTKAIHPDEELLVWYDGELPHYMGIPDALLPSDTPEKEKSQDAIGGPRSCVNGSGACGSSSAASGGSGGRLKCVVCRRGFNSRSNLRSHMRTHTLEKPFACKFCGRSFSQSSTLRNHLRLHTGERPYKCLVCQRAYSQLAGLRAHQRSARHRPQAGASPGREVGDEGCGRDGVRSRRVPPPEVATRKEQPLALCRPQGPGTANSLHGSLLSV</sequence>
<feature type="region of interest" description="Disordered" evidence="7">
    <location>
        <begin position="331"/>
        <end position="399"/>
    </location>
</feature>
<dbReference type="PROSITE" id="PS50157">
    <property type="entry name" value="ZINC_FINGER_C2H2_2"/>
    <property type="match status" value="3"/>
</dbReference>
<dbReference type="PROSITE" id="PS00028">
    <property type="entry name" value="ZINC_FINGER_C2H2_1"/>
    <property type="match status" value="3"/>
</dbReference>
<feature type="domain" description="C2H2-type" evidence="8">
    <location>
        <begin position="258"/>
        <end position="285"/>
    </location>
</feature>
<reference evidence="10" key="2">
    <citation type="submission" date="2021-09" db="EMBL/GenBank/DDBJ databases">
        <authorList>
            <person name="Jia N."/>
            <person name="Wang J."/>
            <person name="Shi W."/>
            <person name="Du L."/>
            <person name="Sun Y."/>
            <person name="Zhan W."/>
            <person name="Jiang J."/>
            <person name="Wang Q."/>
            <person name="Zhang B."/>
            <person name="Ji P."/>
            <person name="Sakyi L.B."/>
            <person name="Cui X."/>
            <person name="Yuan T."/>
            <person name="Jiang B."/>
            <person name="Yang W."/>
            <person name="Lam T.T.-Y."/>
            <person name="Chang Q."/>
            <person name="Ding S."/>
            <person name="Wang X."/>
            <person name="Zhu J."/>
            <person name="Ruan X."/>
            <person name="Zhao L."/>
            <person name="Wei J."/>
            <person name="Que T."/>
            <person name="Du C."/>
            <person name="Cheng J."/>
            <person name="Dai P."/>
            <person name="Han X."/>
            <person name="Huang E."/>
            <person name="Gao Y."/>
            <person name="Liu J."/>
            <person name="Shao H."/>
            <person name="Ye R."/>
            <person name="Li L."/>
            <person name="Wei W."/>
            <person name="Wang X."/>
            <person name="Wang C."/>
            <person name="Huo Q."/>
            <person name="Li W."/>
            <person name="Guo W."/>
            <person name="Chen H."/>
            <person name="Chen S."/>
            <person name="Zhou L."/>
            <person name="Zhou L."/>
            <person name="Ni X."/>
            <person name="Tian J."/>
            <person name="Zhou Y."/>
            <person name="Sheng Y."/>
            <person name="Liu T."/>
            <person name="Pan Y."/>
            <person name="Xia L."/>
            <person name="Li J."/>
            <person name="Zhao F."/>
            <person name="Cao W."/>
        </authorList>
    </citation>
    <scope>NUCLEOTIDE SEQUENCE</scope>
    <source>
        <strain evidence="10">Rsan-2018</strain>
        <tissue evidence="10">Larvae</tissue>
    </source>
</reference>
<proteinExistence type="predicted"/>
<evidence type="ECO:0000313" key="10">
    <source>
        <dbReference type="EMBL" id="KAH7982254.1"/>
    </source>
</evidence>
<dbReference type="FunFam" id="3.30.160.60:FF:000446">
    <property type="entry name" value="Zinc finger protein"/>
    <property type="match status" value="1"/>
</dbReference>
<dbReference type="SUPFAM" id="SSF57667">
    <property type="entry name" value="beta-beta-alpha zinc fingers"/>
    <property type="match status" value="2"/>
</dbReference>
<dbReference type="Gene3D" id="2.170.270.10">
    <property type="entry name" value="SET domain"/>
    <property type="match status" value="1"/>
</dbReference>
<dbReference type="GO" id="GO:0008276">
    <property type="term" value="F:protein methyltransferase activity"/>
    <property type="evidence" value="ECO:0007669"/>
    <property type="project" value="UniProtKB-ARBA"/>
</dbReference>
<feature type="domain" description="SET" evidence="9">
    <location>
        <begin position="86"/>
        <end position="203"/>
    </location>
</feature>
<dbReference type="GO" id="GO:0008170">
    <property type="term" value="F:N-methyltransferase activity"/>
    <property type="evidence" value="ECO:0007669"/>
    <property type="project" value="UniProtKB-ARBA"/>
</dbReference>
<evidence type="ECO:0000256" key="2">
    <source>
        <dbReference type="ARBA" id="ARBA00022771"/>
    </source>
</evidence>
<dbReference type="InterPro" id="IPR036236">
    <property type="entry name" value="Znf_C2H2_sf"/>
</dbReference>
<dbReference type="FunFam" id="3.30.160.60:FF:000526">
    <property type="entry name" value="PR domain zinc finger protein 12"/>
    <property type="match status" value="1"/>
</dbReference>
<dbReference type="VEuPathDB" id="VectorBase:RSAN_033738"/>
<dbReference type="PANTHER" id="PTHR16515:SF20">
    <property type="entry name" value="PR DOMAIN ZINC FINGER PROTEIN 12"/>
    <property type="match status" value="1"/>
</dbReference>
<dbReference type="EMBL" id="JABSTV010001245">
    <property type="protein sequence ID" value="KAH7982254.1"/>
    <property type="molecule type" value="Genomic_DNA"/>
</dbReference>
<reference evidence="10" key="1">
    <citation type="journal article" date="2020" name="Cell">
        <title>Large-Scale Comparative Analyses of Tick Genomes Elucidate Their Genetic Diversity and Vector Capacities.</title>
        <authorList>
            <consortium name="Tick Genome and Microbiome Consortium (TIGMIC)"/>
            <person name="Jia N."/>
            <person name="Wang J."/>
            <person name="Shi W."/>
            <person name="Du L."/>
            <person name="Sun Y."/>
            <person name="Zhan W."/>
            <person name="Jiang J.F."/>
            <person name="Wang Q."/>
            <person name="Zhang B."/>
            <person name="Ji P."/>
            <person name="Bell-Sakyi L."/>
            <person name="Cui X.M."/>
            <person name="Yuan T.T."/>
            <person name="Jiang B.G."/>
            <person name="Yang W.F."/>
            <person name="Lam T.T."/>
            <person name="Chang Q.C."/>
            <person name="Ding S.J."/>
            <person name="Wang X.J."/>
            <person name="Zhu J.G."/>
            <person name="Ruan X.D."/>
            <person name="Zhao L."/>
            <person name="Wei J.T."/>
            <person name="Ye R.Z."/>
            <person name="Que T.C."/>
            <person name="Du C.H."/>
            <person name="Zhou Y.H."/>
            <person name="Cheng J.X."/>
            <person name="Dai P.F."/>
            <person name="Guo W.B."/>
            <person name="Han X.H."/>
            <person name="Huang E.J."/>
            <person name="Li L.F."/>
            <person name="Wei W."/>
            <person name="Gao Y.C."/>
            <person name="Liu J.Z."/>
            <person name="Shao H.Z."/>
            <person name="Wang X."/>
            <person name="Wang C.C."/>
            <person name="Yang T.C."/>
            <person name="Huo Q.B."/>
            <person name="Li W."/>
            <person name="Chen H.Y."/>
            <person name="Chen S.E."/>
            <person name="Zhou L.G."/>
            <person name="Ni X.B."/>
            <person name="Tian J.H."/>
            <person name="Sheng Y."/>
            <person name="Liu T."/>
            <person name="Pan Y.S."/>
            <person name="Xia L.Y."/>
            <person name="Li J."/>
            <person name="Zhao F."/>
            <person name="Cao W.C."/>
        </authorList>
    </citation>
    <scope>NUCLEOTIDE SEQUENCE</scope>
    <source>
        <strain evidence="10">Rsan-2018</strain>
    </source>
</reference>
<dbReference type="Pfam" id="PF00096">
    <property type="entry name" value="zf-C2H2"/>
    <property type="match status" value="3"/>
</dbReference>
<dbReference type="PANTHER" id="PTHR16515">
    <property type="entry name" value="PR DOMAIN ZINC FINGER PROTEIN"/>
    <property type="match status" value="1"/>
</dbReference>
<dbReference type="GO" id="GO:0005634">
    <property type="term" value="C:nucleus"/>
    <property type="evidence" value="ECO:0007669"/>
    <property type="project" value="UniProtKB-SubCell"/>
</dbReference>
<accession>A0A9D4QG17</accession>
<evidence type="ECO:0000313" key="11">
    <source>
        <dbReference type="Proteomes" id="UP000821837"/>
    </source>
</evidence>
<comment type="caution">
    <text evidence="10">The sequence shown here is derived from an EMBL/GenBank/DDBJ whole genome shotgun (WGS) entry which is preliminary data.</text>
</comment>
<keyword evidence="11" id="KW-1185">Reference proteome</keyword>
<evidence type="ECO:0000256" key="5">
    <source>
        <dbReference type="ARBA" id="ARBA00023163"/>
    </source>
</evidence>
<evidence type="ECO:0008006" key="12">
    <source>
        <dbReference type="Google" id="ProtNLM"/>
    </source>
</evidence>
<evidence type="ECO:0000259" key="9">
    <source>
        <dbReference type="PROSITE" id="PS50280"/>
    </source>
</evidence>
<feature type="domain" description="C2H2-type" evidence="8">
    <location>
        <begin position="286"/>
        <end position="313"/>
    </location>
</feature>
<gene>
    <name evidence="10" type="ORF">HPB52_003543</name>
</gene>